<dbReference type="EMBL" id="JAQYXP010000013">
    <property type="protein sequence ID" value="MEN3239036.1"/>
    <property type="molecule type" value="Genomic_DNA"/>
</dbReference>
<feature type="region of interest" description="Disordered" evidence="1">
    <location>
        <begin position="1"/>
        <end position="23"/>
    </location>
</feature>
<comment type="caution">
    <text evidence="2">The sequence shown here is derived from an EMBL/GenBank/DDBJ whole genome shotgun (WGS) entry which is preliminary data.</text>
</comment>
<dbReference type="InterPro" id="IPR006944">
    <property type="entry name" value="Phage/GTA_portal"/>
</dbReference>
<accession>A0ABV0A808</accession>
<sequence length="405" mass="43029">MATTLLDHTGAPLERKAAPVSGLSSPEPWFAELLGARSSSARVTVSSTSAMRVPAVKRAVDLISSTVANLPVSVMTKAEGGSTTPAPDHPATALVSDFANPWTPAPALREILMRDALTRGDGYALVVRDGEGNPAELHHLPAGSCAVELDELTREPFYRVSQTGGSAVHSWRDVLHVAAPSLDGVRGASPVSLGREAIGLALVLELHAAKLFGNGARPGGVMSFPKALGDSAAGRMREAFQRFYGADGFGQVFVAEEGGSYHPVTLTSTDAQFLELRQHQVREIASIFGVPATMLNDLSAATFSNAEALGQAFRDETILPWVTTWEGALRRVLLTEEERRTHTIRFDLDSLDRADLSAKADAIAKRRAAGVSTANEERRALNLPSHPQGEELGSPFTTSNQAPAQ</sequence>
<dbReference type="RefSeq" id="WP_346013981.1">
    <property type="nucleotide sequence ID" value="NZ_JAQYXP010000013.1"/>
</dbReference>
<organism evidence="2 3">
    <name type="scientific">Methylobacterium ajmalii</name>
    <dbReference type="NCBI Taxonomy" id="2738439"/>
    <lineage>
        <taxon>Bacteria</taxon>
        <taxon>Pseudomonadati</taxon>
        <taxon>Pseudomonadota</taxon>
        <taxon>Alphaproteobacteria</taxon>
        <taxon>Hyphomicrobiales</taxon>
        <taxon>Methylobacteriaceae</taxon>
        <taxon>Methylobacterium</taxon>
    </lineage>
</organism>
<name>A0ABV0A808_9HYPH</name>
<gene>
    <name evidence="2" type="ORF">PUR29_36985</name>
</gene>
<dbReference type="Pfam" id="PF04860">
    <property type="entry name" value="Phage_portal"/>
    <property type="match status" value="1"/>
</dbReference>
<evidence type="ECO:0000313" key="2">
    <source>
        <dbReference type="EMBL" id="MEN3239036.1"/>
    </source>
</evidence>
<dbReference type="Gene3D" id="1.20.1270.210">
    <property type="match status" value="1"/>
</dbReference>
<dbReference type="InterPro" id="IPR006427">
    <property type="entry name" value="Portal_HK97"/>
</dbReference>
<feature type="region of interest" description="Disordered" evidence="1">
    <location>
        <begin position="367"/>
        <end position="405"/>
    </location>
</feature>
<evidence type="ECO:0000313" key="3">
    <source>
        <dbReference type="Proteomes" id="UP001407347"/>
    </source>
</evidence>
<feature type="compositionally biased region" description="Polar residues" evidence="1">
    <location>
        <begin position="395"/>
        <end position="405"/>
    </location>
</feature>
<reference evidence="2 3" key="1">
    <citation type="journal article" date="2023" name="PLoS ONE">
        <title>Complete genome assembly of Hawai'i environmental nontuberculous mycobacteria reveals unexpected co-isolation with methylobacteria.</title>
        <authorList>
            <person name="Hendrix J."/>
            <person name="Epperson L.E."/>
            <person name="Tong E.I."/>
            <person name="Chan Y.L."/>
            <person name="Hasan N.A."/>
            <person name="Dawrs S.N."/>
            <person name="Norton G.J."/>
            <person name="Virdi R."/>
            <person name="Crooks J.L."/>
            <person name="Chan E.D."/>
            <person name="Honda J.R."/>
            <person name="Strong M."/>
        </authorList>
    </citation>
    <scope>NUCLEOTIDE SEQUENCE [LARGE SCALE GENOMIC DNA]</scope>
    <source>
        <strain evidence="2 3">NJH_HI04-1</strain>
    </source>
</reference>
<keyword evidence="3" id="KW-1185">Reference proteome</keyword>
<dbReference type="Proteomes" id="UP001407347">
    <property type="component" value="Unassembled WGS sequence"/>
</dbReference>
<protein>
    <submittedName>
        <fullName evidence="2">Phage portal protein</fullName>
    </submittedName>
</protein>
<dbReference type="NCBIfam" id="TIGR01537">
    <property type="entry name" value="portal_HK97"/>
    <property type="match status" value="1"/>
</dbReference>
<evidence type="ECO:0000256" key="1">
    <source>
        <dbReference type="SAM" id="MobiDB-lite"/>
    </source>
</evidence>
<dbReference type="Gene3D" id="3.40.140.120">
    <property type="match status" value="1"/>
</dbReference>
<dbReference type="Gene3D" id="3.30.1120.70">
    <property type="match status" value="1"/>
</dbReference>
<proteinExistence type="predicted"/>